<evidence type="ECO:0000256" key="5">
    <source>
        <dbReference type="ARBA" id="ARBA00022475"/>
    </source>
</evidence>
<dbReference type="SMART" id="SM00174">
    <property type="entry name" value="RHO"/>
    <property type="match status" value="1"/>
</dbReference>
<evidence type="ECO:0000256" key="7">
    <source>
        <dbReference type="ARBA" id="ARBA00022692"/>
    </source>
</evidence>
<dbReference type="SMART" id="SM00175">
    <property type="entry name" value="RAB"/>
    <property type="match status" value="1"/>
</dbReference>
<dbReference type="PRINTS" id="PR00449">
    <property type="entry name" value="RASTRNSFRMNG"/>
</dbReference>
<dbReference type="InterPro" id="IPR011657">
    <property type="entry name" value="CNT_C_dom"/>
</dbReference>
<dbReference type="CDD" id="cd01865">
    <property type="entry name" value="Rab3"/>
    <property type="match status" value="1"/>
</dbReference>
<dbReference type="EMBL" id="JAKKPZ010000001">
    <property type="protein sequence ID" value="KAI1728496.1"/>
    <property type="molecule type" value="Genomic_DNA"/>
</dbReference>
<evidence type="ECO:0000256" key="4">
    <source>
        <dbReference type="ARBA" id="ARBA00022448"/>
    </source>
</evidence>
<feature type="domain" description="Concentrative nucleoside transporter C-terminal" evidence="19">
    <location>
        <begin position="669"/>
        <end position="880"/>
    </location>
</feature>
<dbReference type="GO" id="GO:0015031">
    <property type="term" value="P:protein transport"/>
    <property type="evidence" value="ECO:0007669"/>
    <property type="project" value="UniProtKB-KW"/>
</dbReference>
<evidence type="ECO:0000256" key="3">
    <source>
        <dbReference type="ARBA" id="ARBA00009033"/>
    </source>
</evidence>
<dbReference type="InterPro" id="IPR005225">
    <property type="entry name" value="Small_GTP-bd"/>
</dbReference>
<evidence type="ECO:0000256" key="10">
    <source>
        <dbReference type="ARBA" id="ARBA00022989"/>
    </source>
</evidence>
<organism evidence="21 22">
    <name type="scientific">Ditylenchus destructor</name>
    <dbReference type="NCBI Taxonomy" id="166010"/>
    <lineage>
        <taxon>Eukaryota</taxon>
        <taxon>Metazoa</taxon>
        <taxon>Ecdysozoa</taxon>
        <taxon>Nematoda</taxon>
        <taxon>Chromadorea</taxon>
        <taxon>Rhabditida</taxon>
        <taxon>Tylenchina</taxon>
        <taxon>Tylenchomorpha</taxon>
        <taxon>Sphaerularioidea</taxon>
        <taxon>Anguinidae</taxon>
        <taxon>Anguininae</taxon>
        <taxon>Ditylenchus</taxon>
    </lineage>
</organism>
<protein>
    <recommendedName>
        <fullName evidence="15">Ras-related protein Rab-3</fullName>
    </recommendedName>
</protein>
<feature type="region of interest" description="Disordered" evidence="16">
    <location>
        <begin position="197"/>
        <end position="219"/>
    </location>
</feature>
<dbReference type="PANTHER" id="PTHR10590:SF4">
    <property type="entry name" value="SOLUTE CARRIER FAMILY 28 MEMBER 3"/>
    <property type="match status" value="1"/>
</dbReference>
<dbReference type="Pfam" id="PF01773">
    <property type="entry name" value="Nucleos_tra2_N"/>
    <property type="match status" value="1"/>
</dbReference>
<dbReference type="FunFam" id="3.40.50.300:FF:000206">
    <property type="entry name" value="Ras-related protein Rab-3C"/>
    <property type="match status" value="1"/>
</dbReference>
<keyword evidence="9" id="KW-0653">Protein transport</keyword>
<evidence type="ECO:0000313" key="22">
    <source>
        <dbReference type="Proteomes" id="UP001201812"/>
    </source>
</evidence>
<feature type="transmembrane region" description="Helical" evidence="17">
    <location>
        <begin position="860"/>
        <end position="883"/>
    </location>
</feature>
<dbReference type="InterPro" id="IPR037872">
    <property type="entry name" value="Rab3"/>
</dbReference>
<evidence type="ECO:0000259" key="19">
    <source>
        <dbReference type="Pfam" id="PF07662"/>
    </source>
</evidence>
<evidence type="ECO:0000256" key="16">
    <source>
        <dbReference type="SAM" id="MobiDB-lite"/>
    </source>
</evidence>
<evidence type="ECO:0000256" key="1">
    <source>
        <dbReference type="ARBA" id="ARBA00004651"/>
    </source>
</evidence>
<keyword evidence="22" id="KW-1185">Reference proteome</keyword>
<evidence type="ECO:0000256" key="14">
    <source>
        <dbReference type="ARBA" id="ARBA00023289"/>
    </source>
</evidence>
<evidence type="ECO:0000256" key="8">
    <source>
        <dbReference type="ARBA" id="ARBA00022741"/>
    </source>
</evidence>
<evidence type="ECO:0000313" key="21">
    <source>
        <dbReference type="EMBL" id="KAI1728496.1"/>
    </source>
</evidence>
<dbReference type="NCBIfam" id="TIGR00804">
    <property type="entry name" value="nupC"/>
    <property type="match status" value="1"/>
</dbReference>
<evidence type="ECO:0000256" key="13">
    <source>
        <dbReference type="ARBA" id="ARBA00023288"/>
    </source>
</evidence>
<dbReference type="Pfam" id="PF07662">
    <property type="entry name" value="Nucleos_tra2_C"/>
    <property type="match status" value="1"/>
</dbReference>
<keyword evidence="12 17" id="KW-0472">Membrane</keyword>
<name>A0AAD4RDD9_9BILA</name>
<feature type="domain" description="Concentrative nucleoside transporter N-terminal" evidence="18">
    <location>
        <begin position="479"/>
        <end position="551"/>
    </location>
</feature>
<dbReference type="NCBIfam" id="TIGR00231">
    <property type="entry name" value="small_GTP"/>
    <property type="match status" value="1"/>
</dbReference>
<evidence type="ECO:0000256" key="6">
    <source>
        <dbReference type="ARBA" id="ARBA00022481"/>
    </source>
</evidence>
<feature type="transmembrane region" description="Helical" evidence="17">
    <location>
        <begin position="727"/>
        <end position="749"/>
    </location>
</feature>
<feature type="transmembrane region" description="Helical" evidence="17">
    <location>
        <begin position="598"/>
        <end position="621"/>
    </location>
</feature>
<keyword evidence="6" id="KW-0488">Methylation</keyword>
<feature type="transmembrane region" description="Helical" evidence="17">
    <location>
        <begin position="372"/>
        <end position="394"/>
    </location>
</feature>
<gene>
    <name evidence="21" type="ORF">DdX_00684</name>
</gene>
<feature type="transmembrane region" description="Helical" evidence="17">
    <location>
        <begin position="446"/>
        <end position="466"/>
    </location>
</feature>
<keyword evidence="5" id="KW-1003">Cell membrane</keyword>
<keyword evidence="10 17" id="KW-1133">Transmembrane helix</keyword>
<keyword evidence="11" id="KW-0342">GTP-binding</keyword>
<dbReference type="AlphaFoldDB" id="A0AAD4RDD9"/>
<feature type="transmembrane region" description="Helical" evidence="17">
    <location>
        <begin position="761"/>
        <end position="779"/>
    </location>
</feature>
<dbReference type="SUPFAM" id="SSF52540">
    <property type="entry name" value="P-loop containing nucleoside triphosphate hydrolases"/>
    <property type="match status" value="1"/>
</dbReference>
<evidence type="ECO:0000259" key="18">
    <source>
        <dbReference type="Pfam" id="PF01773"/>
    </source>
</evidence>
<evidence type="ECO:0000256" key="15">
    <source>
        <dbReference type="ARBA" id="ARBA00067102"/>
    </source>
</evidence>
<sequence length="942" mass="105225">MAQNSAANASGGHGTTGTTDQNFDYMFKLLIIGNSSVGKTSFLFRYCDDSFTSAFVSTVGIDFKVKTVFRGDKRVKLQIWDTAGQERYRTITTAYYRGAMGFILMYDITNEESFNSVQDWCTQIKTYSWENAQVVLVGNKCDMDDDRIVSYERGRQLADQLGLEYFEASAKENINVKAVFEKLVEIICNKMAESIDSNQTQNQQPQGHRLEANPAQKPHALEKDEDIQIVSSRYINQLLSDLRLIIIEVWKTGLQSITSIVQTKSTYINLIKNLFIGKQSVLMRNSGDENGMIATPPVDDNVEYLRGGTRIRIDSFPGKENTESWSNDLTDRNFQLCSNNEKDAGKDISGFMIYVGIIQDAIRGFLNSNADLIRCGIWSAIAIGYHVFLGFAIAHDFNKAFNVVMLTAFAWAMILYYKLITPLLIAQFRSIQPTVSHIFAKLWNNTLIRIAFYSVIVAAIAAFLILDTATSRHRLVGLCGMAFFFVFMFIFSRSPTKIRWRPVIWGFFLQFCFGLLVLRWEFGSRKFNQLSDLVLTFMDFTKNGTDFVYGFLSTPPNICGMDPIFAFQSIQVVVYFGSVVALLYYYGIMQALLRRMAWIVQITLGTTATESLNACACIFLGMSEAPLLIRPYLDRMTASELHAVMTTGFSCIAGAVFATYISFGACPRYLLSATVMSAPGSLACSKMLYPETEQSQLTGVEELELPEGEETNALECISNGAVMAVELVLAIVANLIVFLALLALLDNVIMYLGELVGREEWTFELFLGYIFFPLAWIMGANGSIDETFRVAQLMGTKTALNEFIAYKQLGRMVDHNLLSPRSAMIATYALCGFSNFTSIGIQLGILGGMAPSRKRILSQLALRALLAGCISCFFTASLAGVLVETPIACRARSTSSYAEKCFNISFYQRIVESDFFRISRLALNNSASSSPFRHSQLGRSEL</sequence>
<feature type="transmembrane region" description="Helical" evidence="17">
    <location>
        <begin position="564"/>
        <end position="586"/>
    </location>
</feature>
<feature type="transmembrane region" description="Helical" evidence="17">
    <location>
        <begin position="825"/>
        <end position="848"/>
    </location>
</feature>
<evidence type="ECO:0000256" key="11">
    <source>
        <dbReference type="ARBA" id="ARBA00023134"/>
    </source>
</evidence>
<evidence type="ECO:0000256" key="2">
    <source>
        <dbReference type="ARBA" id="ARBA00006270"/>
    </source>
</evidence>
<dbReference type="GO" id="GO:0005525">
    <property type="term" value="F:GTP binding"/>
    <property type="evidence" value="ECO:0007669"/>
    <property type="project" value="UniProtKB-KW"/>
</dbReference>
<comment type="similarity">
    <text evidence="3">Belongs to the concentrative nucleoside transporter (CNT) (TC 2.A.41) family.</text>
</comment>
<dbReference type="SMART" id="SM00176">
    <property type="entry name" value="RAN"/>
    <property type="match status" value="1"/>
</dbReference>
<dbReference type="PANTHER" id="PTHR10590">
    <property type="entry name" value="SODIUM/NUCLEOSIDE COTRANSPORTER"/>
    <property type="match status" value="1"/>
</dbReference>
<keyword evidence="4" id="KW-0813">Transport</keyword>
<feature type="compositionally biased region" description="Polar residues" evidence="16">
    <location>
        <begin position="197"/>
        <end position="206"/>
    </location>
</feature>
<keyword evidence="8" id="KW-0547">Nucleotide-binding</keyword>
<evidence type="ECO:0000256" key="12">
    <source>
        <dbReference type="ARBA" id="ARBA00023136"/>
    </source>
</evidence>
<feature type="transmembrane region" description="Helical" evidence="17">
    <location>
        <begin position="400"/>
        <end position="425"/>
    </location>
</feature>
<dbReference type="InterPro" id="IPR018270">
    <property type="entry name" value="C_nuclsd_transpt_met_bac"/>
</dbReference>
<comment type="subcellular location">
    <subcellularLocation>
        <location evidence="1">Cell membrane</location>
        <topology evidence="1">Multi-pass membrane protein</topology>
    </subcellularLocation>
</comment>
<dbReference type="SMART" id="SM00173">
    <property type="entry name" value="RAS"/>
    <property type="match status" value="1"/>
</dbReference>
<dbReference type="Gene3D" id="3.40.50.300">
    <property type="entry name" value="P-loop containing nucleotide triphosphate hydrolases"/>
    <property type="match status" value="1"/>
</dbReference>
<keyword evidence="7 17" id="KW-0812">Transmembrane</keyword>
<dbReference type="PROSITE" id="PS51420">
    <property type="entry name" value="RHO"/>
    <property type="match status" value="1"/>
</dbReference>
<proteinExistence type="inferred from homology"/>
<keyword evidence="13" id="KW-0449">Lipoprotein</keyword>
<evidence type="ECO:0000256" key="17">
    <source>
        <dbReference type="SAM" id="Phobius"/>
    </source>
</evidence>
<dbReference type="Pfam" id="PF07670">
    <property type="entry name" value="Gate"/>
    <property type="match status" value="1"/>
</dbReference>
<dbReference type="GO" id="GO:0005415">
    <property type="term" value="F:nucleoside:sodium symporter activity"/>
    <property type="evidence" value="ECO:0007669"/>
    <property type="project" value="TreeGrafter"/>
</dbReference>
<evidence type="ECO:0000259" key="20">
    <source>
        <dbReference type="Pfam" id="PF07670"/>
    </source>
</evidence>
<feature type="transmembrane region" description="Helical" evidence="17">
    <location>
        <begin position="641"/>
        <end position="663"/>
    </location>
</feature>
<dbReference type="Proteomes" id="UP001201812">
    <property type="component" value="Unassembled WGS sequence"/>
</dbReference>
<dbReference type="InterPro" id="IPR008276">
    <property type="entry name" value="C_nuclsd_transpt"/>
</dbReference>
<accession>A0AAD4RDD9</accession>
<comment type="caution">
    <text evidence="21">The sequence shown here is derived from an EMBL/GenBank/DDBJ whole genome shotgun (WGS) entry which is preliminary data.</text>
</comment>
<dbReference type="InterPro" id="IPR002668">
    <property type="entry name" value="CNT_N_dom"/>
</dbReference>
<comment type="similarity">
    <text evidence="2">Belongs to the small GTPase superfamily. Rab family.</text>
</comment>
<dbReference type="PROSITE" id="PS51421">
    <property type="entry name" value="RAS"/>
    <property type="match status" value="1"/>
</dbReference>
<feature type="transmembrane region" description="Helical" evidence="17">
    <location>
        <begin position="503"/>
        <end position="522"/>
    </location>
</feature>
<dbReference type="InterPro" id="IPR001806">
    <property type="entry name" value="Small_GTPase"/>
</dbReference>
<dbReference type="InterPro" id="IPR027417">
    <property type="entry name" value="P-loop_NTPase"/>
</dbReference>
<feature type="domain" description="Nucleoside transporter/FeoB GTPase Gate" evidence="20">
    <location>
        <begin position="568"/>
        <end position="664"/>
    </location>
</feature>
<dbReference type="GO" id="GO:0005886">
    <property type="term" value="C:plasma membrane"/>
    <property type="evidence" value="ECO:0007669"/>
    <property type="project" value="UniProtKB-SubCell"/>
</dbReference>
<dbReference type="InterPro" id="IPR011642">
    <property type="entry name" value="Gate_dom"/>
</dbReference>
<reference evidence="21" key="1">
    <citation type="submission" date="2022-01" db="EMBL/GenBank/DDBJ databases">
        <title>Genome Sequence Resource for Two Populations of Ditylenchus destructor, the Migratory Endoparasitic Phytonematode.</title>
        <authorList>
            <person name="Zhang H."/>
            <person name="Lin R."/>
            <person name="Xie B."/>
        </authorList>
    </citation>
    <scope>NUCLEOTIDE SEQUENCE</scope>
    <source>
        <strain evidence="21">BazhouSP</strain>
    </source>
</reference>
<evidence type="ECO:0000256" key="9">
    <source>
        <dbReference type="ARBA" id="ARBA00022927"/>
    </source>
</evidence>
<dbReference type="Pfam" id="PF00071">
    <property type="entry name" value="Ras"/>
    <property type="match status" value="1"/>
</dbReference>
<feature type="transmembrane region" description="Helical" evidence="17">
    <location>
        <begin position="472"/>
        <end position="491"/>
    </location>
</feature>
<keyword evidence="14" id="KW-0636">Prenylation</keyword>
<dbReference type="GO" id="GO:0003924">
    <property type="term" value="F:GTPase activity"/>
    <property type="evidence" value="ECO:0007669"/>
    <property type="project" value="InterPro"/>
</dbReference>
<dbReference type="PROSITE" id="PS51419">
    <property type="entry name" value="RAB"/>
    <property type="match status" value="1"/>
</dbReference>